<dbReference type="SUPFAM" id="SSF117281">
    <property type="entry name" value="Kelch motif"/>
    <property type="match status" value="1"/>
</dbReference>
<reference evidence="4" key="1">
    <citation type="submission" date="2014-08" db="EMBL/GenBank/DDBJ databases">
        <authorList>
            <person name="Senf B."/>
            <person name="Petzold A."/>
            <person name="Downie B.R."/>
            <person name="Koch P."/>
            <person name="Platzer M."/>
        </authorList>
    </citation>
    <scope>NUCLEOTIDE SEQUENCE [LARGE SCALE GENOMIC DNA]</scope>
    <source>
        <strain evidence="4">GRZ</strain>
    </source>
</reference>
<gene>
    <name evidence="4" type="primary">KLHL24</name>
    <name evidence="4" type="synonym">klhl24a</name>
</gene>
<dbReference type="Proteomes" id="UP000694548">
    <property type="component" value="Chromosome sgr09"/>
</dbReference>
<dbReference type="InterPro" id="IPR015915">
    <property type="entry name" value="Kelch-typ_b-propeller"/>
</dbReference>
<dbReference type="Pfam" id="PF24681">
    <property type="entry name" value="Kelch_KLHDC2_KLHL20_DRC7"/>
    <property type="match status" value="1"/>
</dbReference>
<reference evidence="4" key="3">
    <citation type="submission" date="2025-09" db="UniProtKB">
        <authorList>
            <consortium name="Ensembl"/>
        </authorList>
    </citation>
    <scope>IDENTIFICATION</scope>
</reference>
<dbReference type="InterPro" id="IPR006652">
    <property type="entry name" value="Kelch_1"/>
</dbReference>
<dbReference type="InterPro" id="IPR011333">
    <property type="entry name" value="SKP1/BTB/POZ_sf"/>
</dbReference>
<evidence type="ECO:0000256" key="2">
    <source>
        <dbReference type="ARBA" id="ARBA00022737"/>
    </source>
</evidence>
<evidence type="ECO:0000256" key="1">
    <source>
        <dbReference type="ARBA" id="ARBA00022441"/>
    </source>
</evidence>
<dbReference type="InterPro" id="IPR011705">
    <property type="entry name" value="BACK"/>
</dbReference>
<evidence type="ECO:0000313" key="5">
    <source>
        <dbReference type="Proteomes" id="UP000694548"/>
    </source>
</evidence>
<organism evidence="4 5">
    <name type="scientific">Nothobranchius furzeri</name>
    <name type="common">Turquoise killifish</name>
    <dbReference type="NCBI Taxonomy" id="105023"/>
    <lineage>
        <taxon>Eukaryota</taxon>
        <taxon>Metazoa</taxon>
        <taxon>Chordata</taxon>
        <taxon>Craniata</taxon>
        <taxon>Vertebrata</taxon>
        <taxon>Euteleostomi</taxon>
        <taxon>Actinopterygii</taxon>
        <taxon>Neopterygii</taxon>
        <taxon>Teleostei</taxon>
        <taxon>Neoteleostei</taxon>
        <taxon>Acanthomorphata</taxon>
        <taxon>Ovalentaria</taxon>
        <taxon>Atherinomorphae</taxon>
        <taxon>Cyprinodontiformes</taxon>
        <taxon>Nothobranchiidae</taxon>
        <taxon>Nothobranchius</taxon>
    </lineage>
</organism>
<evidence type="ECO:0000259" key="3">
    <source>
        <dbReference type="PROSITE" id="PS50097"/>
    </source>
</evidence>
<dbReference type="Ensembl" id="ENSNFUT00015049315.1">
    <property type="protein sequence ID" value="ENSNFUP00015047256.1"/>
    <property type="gene ID" value="ENSNFUG00015022336.1"/>
</dbReference>
<dbReference type="SMART" id="SM00875">
    <property type="entry name" value="BACK"/>
    <property type="match status" value="1"/>
</dbReference>
<name>A0A8C6VXD4_NOTFU</name>
<dbReference type="PIRSF" id="PIRSF037037">
    <property type="entry name" value="Kelch-like_protein_gigaxonin"/>
    <property type="match status" value="1"/>
</dbReference>
<dbReference type="Gene3D" id="1.25.40.420">
    <property type="match status" value="1"/>
</dbReference>
<dbReference type="Gene3D" id="3.30.710.10">
    <property type="entry name" value="Potassium Channel Kv1.1, Chain A"/>
    <property type="match status" value="1"/>
</dbReference>
<dbReference type="InterPro" id="IPR017096">
    <property type="entry name" value="BTB-kelch_protein"/>
</dbReference>
<keyword evidence="1" id="KW-0880">Kelch repeat</keyword>
<feature type="domain" description="BTB" evidence="3">
    <location>
        <begin position="90"/>
        <end position="157"/>
    </location>
</feature>
<dbReference type="PANTHER" id="PTHR24412">
    <property type="entry name" value="KELCH PROTEIN"/>
    <property type="match status" value="1"/>
</dbReference>
<dbReference type="SMART" id="SM00225">
    <property type="entry name" value="BTB"/>
    <property type="match status" value="1"/>
</dbReference>
<dbReference type="PROSITE" id="PS50097">
    <property type="entry name" value="BTB"/>
    <property type="match status" value="1"/>
</dbReference>
<dbReference type="SUPFAM" id="SSF54695">
    <property type="entry name" value="POZ domain"/>
    <property type="match status" value="1"/>
</dbReference>
<proteinExistence type="predicted"/>
<accession>A0A8C6VXD4</accession>
<protein>
    <submittedName>
        <fullName evidence="4">Kelch-like family member 24a</fullName>
    </submittedName>
</protein>
<dbReference type="AlphaFoldDB" id="A0A8C6VXD4"/>
<dbReference type="Pfam" id="PF07707">
    <property type="entry name" value="BACK"/>
    <property type="match status" value="1"/>
</dbReference>
<keyword evidence="5" id="KW-1185">Reference proteome</keyword>
<reference evidence="4" key="2">
    <citation type="submission" date="2025-08" db="UniProtKB">
        <authorList>
            <consortium name="Ensembl"/>
        </authorList>
    </citation>
    <scope>IDENTIFICATION</scope>
</reference>
<dbReference type="GeneTree" id="ENSGT00940000154345"/>
<dbReference type="SMART" id="SM00612">
    <property type="entry name" value="Kelch"/>
    <property type="match status" value="6"/>
</dbReference>
<dbReference type="InterPro" id="IPR000210">
    <property type="entry name" value="BTB/POZ_dom"/>
</dbReference>
<dbReference type="FunFam" id="1.25.40.420:FF:000001">
    <property type="entry name" value="Kelch-like family member 12"/>
    <property type="match status" value="1"/>
</dbReference>
<dbReference type="Gene3D" id="2.120.10.80">
    <property type="entry name" value="Kelch-type beta propeller"/>
    <property type="match status" value="1"/>
</dbReference>
<evidence type="ECO:0000313" key="4">
    <source>
        <dbReference type="Ensembl" id="ENSNFUP00015047256.1"/>
    </source>
</evidence>
<keyword evidence="2" id="KW-0677">Repeat</keyword>
<sequence length="630" mass="70997">MVLNSLFCSLDYPQVKGEGGSLLKTAAMVWTMRRRLATNDSEIVISKRKVVEVDTKYSFDQEDFEFHGGPVHSDGILHNLDSFRNDDLFTDVVIKAGGKEFRCHRAVLAACSPYFKAMFTNNYRERNSLTIEISGIDRKMMEILLSFIYTGHATIEPENVPPLYEASNLFQIKQLGDACVQFIAEQQDPCNCLGFLRFAEIYSLDNLVSACLRYARENFTEVLQHEEFLDLKPKELKRVIDSDELCVCKEEYVFEAVMRWVNHNVDKRMSSLRELLGLVRLPLLHPTYFVQVVEGDPLIQKFSDVYDLIYEARCYHVLGMEITSPRTRPRRSTGVAEVIVVVGGCERTGGFNVPYTESFDPEDGVWRPLKKLPEFTKSEYAVCALRNDILVSGGRINSRDVWMYNSQLNIWIKVAPLSKGRWRHKMGVLLGKAYAVGGYDGHRRLNHVEFYDSHCNRWKEVAPMIEAVSSPAVAGCAKKLFVIGGGIEDDVCTNVVQCFDPETDSWNLRANLPIAKNCISAASLNQMIYVCGGLTPNIFCYDPNTDVWMNVAQMDYKVENCGMSVCNSKVFILGGRGTQGDALDTICCFDPEKGICQSPEKMSRPISHHGCVTIHCHNKARSGVLSSGTT</sequence>
<dbReference type="Pfam" id="PF00651">
    <property type="entry name" value="BTB"/>
    <property type="match status" value="1"/>
</dbReference>
<dbReference type="PANTHER" id="PTHR24412:SF215">
    <property type="entry name" value="KELCH-LIKE PROTEIN 24"/>
    <property type="match status" value="1"/>
</dbReference>